<keyword evidence="1 6" id="KW-0963">Cytoplasm</keyword>
<evidence type="ECO:0000313" key="8">
    <source>
        <dbReference type="Proteomes" id="UP000501421"/>
    </source>
</evidence>
<accession>A0A679FR33</accession>
<gene>
    <name evidence="7" type="primary">mreBH</name>
    <name evidence="6" type="synonym">mreB</name>
    <name evidence="7" type="ORF">GsuE55_33960</name>
</gene>
<feature type="binding site" evidence="6">
    <location>
        <begin position="223"/>
        <end position="226"/>
    </location>
    <ligand>
        <name>ATP</name>
        <dbReference type="ChEBI" id="CHEBI:30616"/>
    </ligand>
</feature>
<keyword evidence="8" id="KW-1185">Reference proteome</keyword>
<dbReference type="InterPro" id="IPR004753">
    <property type="entry name" value="MreB"/>
</dbReference>
<dbReference type="NCBIfam" id="NF010540">
    <property type="entry name" value="PRK13929.1"/>
    <property type="match status" value="1"/>
</dbReference>
<dbReference type="GO" id="GO:0005524">
    <property type="term" value="F:ATP binding"/>
    <property type="evidence" value="ECO:0007669"/>
    <property type="project" value="UniProtKB-KW"/>
</dbReference>
<dbReference type="AlphaFoldDB" id="A0A679FR33"/>
<dbReference type="CDD" id="cd10225">
    <property type="entry name" value="ASKHA_NBD_MreB-like"/>
    <property type="match status" value="1"/>
</dbReference>
<feature type="binding site" evidence="6">
    <location>
        <begin position="303"/>
        <end position="306"/>
    </location>
    <ligand>
        <name>ATP</name>
        <dbReference type="ChEBI" id="CHEBI:30616"/>
    </ligand>
</feature>
<dbReference type="GO" id="GO:0000902">
    <property type="term" value="P:cell morphogenesis"/>
    <property type="evidence" value="ECO:0007669"/>
    <property type="project" value="InterPro"/>
</dbReference>
<organism evidence="7 8">
    <name type="scientific">Geobacillus subterraneus</name>
    <dbReference type="NCBI Taxonomy" id="129338"/>
    <lineage>
        <taxon>Bacteria</taxon>
        <taxon>Bacillati</taxon>
        <taxon>Bacillota</taxon>
        <taxon>Bacilli</taxon>
        <taxon>Bacillales</taxon>
        <taxon>Anoxybacillaceae</taxon>
        <taxon>Geobacillus</taxon>
    </lineage>
</organism>
<reference evidence="8" key="1">
    <citation type="journal article" date="2020" name="Microbiol. Resour. Announc.">
        <title>Complete Genome Sequence of Geobacillus sp. Strain E55-1, Isolated from Mine Geyser in Japan.</title>
        <authorList>
            <person name="Miyazaki K."/>
            <person name="Hase E."/>
            <person name="Tokito N."/>
        </authorList>
    </citation>
    <scope>NUCLEOTIDE SEQUENCE [LARGE SCALE GENOMIC DNA]</scope>
    <source>
        <strain evidence="8">E55-1</strain>
    </source>
</reference>
<comment type="subcellular location">
    <subcellularLocation>
        <location evidence="6">Cytoplasm</location>
    </subcellularLocation>
    <text evidence="6">Membrane-associated.</text>
</comment>
<dbReference type="SUPFAM" id="SSF53067">
    <property type="entry name" value="Actin-like ATPase domain"/>
    <property type="match status" value="2"/>
</dbReference>
<dbReference type="InterPro" id="IPR043129">
    <property type="entry name" value="ATPase_NBD"/>
</dbReference>
<evidence type="ECO:0000256" key="6">
    <source>
        <dbReference type="HAMAP-Rule" id="MF_02207"/>
    </source>
</evidence>
<dbReference type="GO" id="GO:0005737">
    <property type="term" value="C:cytoplasm"/>
    <property type="evidence" value="ECO:0007669"/>
    <property type="project" value="UniProtKB-SubCell"/>
</dbReference>
<evidence type="ECO:0000256" key="3">
    <source>
        <dbReference type="ARBA" id="ARBA00022840"/>
    </source>
</evidence>
<dbReference type="Pfam" id="PF06723">
    <property type="entry name" value="MreB_Mbl"/>
    <property type="match status" value="1"/>
</dbReference>
<comment type="function">
    <text evidence="6">Forms membrane-associated dynamic filaments that are essential for cell shape determination. Acts by regulating cell wall synthesis and cell elongation, and thus cell shape. A feedback loop between cell geometry and MreB localization may maintain elongated cell shape by targeting cell wall growth to regions of negative cell wall curvature.</text>
</comment>
<keyword evidence="4 6" id="KW-0133">Cell shape</keyword>
<comment type="subunit">
    <text evidence="6">Forms polymers.</text>
</comment>
<dbReference type="NCBIfam" id="NF010539">
    <property type="entry name" value="PRK13927.1"/>
    <property type="match status" value="1"/>
</dbReference>
<dbReference type="PANTHER" id="PTHR42749:SF1">
    <property type="entry name" value="CELL SHAPE-DETERMINING PROTEIN MREB"/>
    <property type="match status" value="1"/>
</dbReference>
<proteinExistence type="inferred from homology"/>
<dbReference type="Gene3D" id="3.30.420.40">
    <property type="match status" value="3"/>
</dbReference>
<evidence type="ECO:0000313" key="7">
    <source>
        <dbReference type="EMBL" id="BBW98563.1"/>
    </source>
</evidence>
<dbReference type="InterPro" id="IPR056546">
    <property type="entry name" value="MreB_MamK-like"/>
</dbReference>
<evidence type="ECO:0000256" key="4">
    <source>
        <dbReference type="ARBA" id="ARBA00022960"/>
    </source>
</evidence>
<keyword evidence="2 6" id="KW-0547">Nucleotide-binding</keyword>
<protein>
    <recommendedName>
        <fullName evidence="6">Cell shape-determining protein MreB</fullName>
    </recommendedName>
</protein>
<dbReference type="PRINTS" id="PR01652">
    <property type="entry name" value="SHAPEPROTEIN"/>
</dbReference>
<keyword evidence="3 6" id="KW-0067">ATP-binding</keyword>
<evidence type="ECO:0000256" key="5">
    <source>
        <dbReference type="ARBA" id="ARBA00023458"/>
    </source>
</evidence>
<dbReference type="GO" id="GO:0008360">
    <property type="term" value="P:regulation of cell shape"/>
    <property type="evidence" value="ECO:0007669"/>
    <property type="project" value="UniProtKB-UniRule"/>
</dbReference>
<evidence type="ECO:0000256" key="2">
    <source>
        <dbReference type="ARBA" id="ARBA00022741"/>
    </source>
</evidence>
<dbReference type="Proteomes" id="UP000501421">
    <property type="component" value="Chromosome"/>
</dbReference>
<dbReference type="EMBL" id="AP022557">
    <property type="protein sequence ID" value="BBW98563.1"/>
    <property type="molecule type" value="Genomic_DNA"/>
</dbReference>
<evidence type="ECO:0000256" key="1">
    <source>
        <dbReference type="ARBA" id="ARBA00022490"/>
    </source>
</evidence>
<sequence>MMGCLFIELGKREVFWLFVSSELGIDLGTMNVRLFSQTKGLIFDEPAAVAYHRQADKLIAIGQRAKTMIGKAPAHVEVTYPLQHGVIADFERAKTLLQEVFKQSSRQLGLSFKKPNVVMSVPFHATSVERRSFYEIAKHCGAKHIHLIEEPVAAAIGADLPVGEPVANVIVHLGAGKTEAAIISFGGVVACRSLRIGGNQLDEDIMQYVRQRYNLLIGEQTAEQVKIEIGSAPGTSLTQGMTIHGRDVVTGFLKAISLDPAEVQHALKESLLQIAEAIRAVLEECPAELSGDIIDRGIVLTGGGALLRGMEQWLGAMLHVPVYVAPNPAEAVAIGTGKALRAMPKQLGAAL</sequence>
<comment type="caution">
    <text evidence="6">Lacks conserved residue(s) required for the propagation of feature annotation.</text>
</comment>
<comment type="similarity">
    <text evidence="5 6">Belongs to the FtsA/MreB family.</text>
</comment>
<name>A0A679FR33_9BACL</name>
<dbReference type="HAMAP" id="MF_02207">
    <property type="entry name" value="MreB"/>
    <property type="match status" value="1"/>
</dbReference>
<dbReference type="PANTHER" id="PTHR42749">
    <property type="entry name" value="CELL SHAPE-DETERMINING PROTEIN MREB"/>
    <property type="match status" value="1"/>
</dbReference>